<reference evidence="1" key="1">
    <citation type="submission" date="2020-11" db="EMBL/GenBank/DDBJ databases">
        <authorList>
            <person name="Whitehead M."/>
        </authorList>
    </citation>
    <scope>NUCLEOTIDE SEQUENCE</scope>
    <source>
        <strain evidence="1">EGII</strain>
    </source>
</reference>
<proteinExistence type="predicted"/>
<keyword evidence="2" id="KW-1185">Reference proteome</keyword>
<comment type="caution">
    <text evidence="1">The sequence shown here is derived from an EMBL/GenBank/DDBJ whole genome shotgun (WGS) entry which is preliminary data.</text>
</comment>
<dbReference type="EMBL" id="CAJHJT010000034">
    <property type="protein sequence ID" value="CAD7005936.1"/>
    <property type="molecule type" value="Genomic_DNA"/>
</dbReference>
<name>A0A811V800_CERCA</name>
<evidence type="ECO:0000313" key="2">
    <source>
        <dbReference type="Proteomes" id="UP000606786"/>
    </source>
</evidence>
<gene>
    <name evidence="1" type="ORF">CCAP1982_LOCUS14274</name>
</gene>
<protein>
    <submittedName>
        <fullName evidence="1">(Mediterranean fruit fly) hypothetical protein</fullName>
    </submittedName>
</protein>
<dbReference type="AlphaFoldDB" id="A0A811V800"/>
<sequence length="113" mass="12844">MSKRPSPTQRACTHASSAACTRIQEPFCLTKCTSPAKTGRHETGSSNHLLQQITKQKYVLQQNACTNCNVFVKENKLYKKKERGDEVMRRRGKRAYICGHRIGSSRLLIAMHH</sequence>
<evidence type="ECO:0000313" key="1">
    <source>
        <dbReference type="EMBL" id="CAD7005936.1"/>
    </source>
</evidence>
<organism evidence="1 2">
    <name type="scientific">Ceratitis capitata</name>
    <name type="common">Mediterranean fruit fly</name>
    <name type="synonym">Tephritis capitata</name>
    <dbReference type="NCBI Taxonomy" id="7213"/>
    <lineage>
        <taxon>Eukaryota</taxon>
        <taxon>Metazoa</taxon>
        <taxon>Ecdysozoa</taxon>
        <taxon>Arthropoda</taxon>
        <taxon>Hexapoda</taxon>
        <taxon>Insecta</taxon>
        <taxon>Pterygota</taxon>
        <taxon>Neoptera</taxon>
        <taxon>Endopterygota</taxon>
        <taxon>Diptera</taxon>
        <taxon>Brachycera</taxon>
        <taxon>Muscomorpha</taxon>
        <taxon>Tephritoidea</taxon>
        <taxon>Tephritidae</taxon>
        <taxon>Ceratitis</taxon>
        <taxon>Ceratitis</taxon>
    </lineage>
</organism>
<accession>A0A811V800</accession>
<dbReference type="Proteomes" id="UP000606786">
    <property type="component" value="Unassembled WGS sequence"/>
</dbReference>